<dbReference type="EMBL" id="JAUUTP010000003">
    <property type="protein sequence ID" value="MDP1417744.1"/>
    <property type="molecule type" value="Genomic_DNA"/>
</dbReference>
<dbReference type="AlphaFoldDB" id="A0AA90NQT5"/>
<reference evidence="1" key="1">
    <citation type="submission" date="2023-07" db="EMBL/GenBank/DDBJ databases">
        <title>Murine gut Bacillus species.</title>
        <authorList>
            <person name="Gutman E."/>
            <person name="Hashuel R."/>
            <person name="Litvak Y."/>
        </authorList>
    </citation>
    <scope>NUCLEOTIDE SEQUENCE</scope>
    <source>
        <strain evidence="1">RU283</strain>
    </source>
</reference>
<name>A0AA90NQT5_9BACI</name>
<evidence type="ECO:0000313" key="2">
    <source>
        <dbReference type="Proteomes" id="UP001178277"/>
    </source>
</evidence>
<protein>
    <submittedName>
        <fullName evidence="1">Uncharacterized protein</fullName>
    </submittedName>
</protein>
<proteinExistence type="predicted"/>
<gene>
    <name evidence="1" type="ORF">Q8G35_04910</name>
</gene>
<accession>A0AA90NQT5</accession>
<dbReference type="RefSeq" id="WP_305159293.1">
    <property type="nucleotide sequence ID" value="NZ_JAUUTP010000003.1"/>
</dbReference>
<comment type="caution">
    <text evidence="1">The sequence shown here is derived from an EMBL/GenBank/DDBJ whole genome shotgun (WGS) entry which is preliminary data.</text>
</comment>
<sequence length="53" mass="5833">MEPLLKVENIKKTYGKSSAAYTALENISFDIHEGEFVGHASAAPLPDMRLLLD</sequence>
<organism evidence="1 2">
    <name type="scientific">Peribacillus simplex</name>
    <dbReference type="NCBI Taxonomy" id="1478"/>
    <lineage>
        <taxon>Bacteria</taxon>
        <taxon>Bacillati</taxon>
        <taxon>Bacillota</taxon>
        <taxon>Bacilli</taxon>
        <taxon>Bacillales</taxon>
        <taxon>Bacillaceae</taxon>
        <taxon>Peribacillus</taxon>
    </lineage>
</organism>
<evidence type="ECO:0000313" key="1">
    <source>
        <dbReference type="EMBL" id="MDP1417744.1"/>
    </source>
</evidence>
<dbReference type="Proteomes" id="UP001178277">
    <property type="component" value="Unassembled WGS sequence"/>
</dbReference>